<dbReference type="EMBL" id="BARW01021235">
    <property type="protein sequence ID" value="GAJ00752.1"/>
    <property type="molecule type" value="Genomic_DNA"/>
</dbReference>
<gene>
    <name evidence="1" type="ORF">S12H4_35718</name>
</gene>
<feature type="non-terminal residue" evidence="1">
    <location>
        <position position="1"/>
    </location>
</feature>
<dbReference type="AlphaFoldDB" id="X1UAX0"/>
<organism evidence="1">
    <name type="scientific">marine sediment metagenome</name>
    <dbReference type="NCBI Taxonomy" id="412755"/>
    <lineage>
        <taxon>unclassified sequences</taxon>
        <taxon>metagenomes</taxon>
        <taxon>ecological metagenomes</taxon>
    </lineage>
</organism>
<comment type="caution">
    <text evidence="1">The sequence shown here is derived from an EMBL/GenBank/DDBJ whole genome shotgun (WGS) entry which is preliminary data.</text>
</comment>
<evidence type="ECO:0000313" key="1">
    <source>
        <dbReference type="EMBL" id="GAJ00752.1"/>
    </source>
</evidence>
<name>X1UAX0_9ZZZZ</name>
<reference evidence="1" key="1">
    <citation type="journal article" date="2014" name="Front. Microbiol.">
        <title>High frequency of phylogenetically diverse reductive dehalogenase-homologous genes in deep subseafloor sedimentary metagenomes.</title>
        <authorList>
            <person name="Kawai M."/>
            <person name="Futagami T."/>
            <person name="Toyoda A."/>
            <person name="Takaki Y."/>
            <person name="Nishi S."/>
            <person name="Hori S."/>
            <person name="Arai W."/>
            <person name="Tsubouchi T."/>
            <person name="Morono Y."/>
            <person name="Uchiyama I."/>
            <person name="Ito T."/>
            <person name="Fujiyama A."/>
            <person name="Inagaki F."/>
            <person name="Takami H."/>
        </authorList>
    </citation>
    <scope>NUCLEOTIDE SEQUENCE</scope>
    <source>
        <strain evidence="1">Expedition CK06-06</strain>
    </source>
</reference>
<accession>X1UAX0</accession>
<protein>
    <submittedName>
        <fullName evidence="1">Uncharacterized protein</fullName>
    </submittedName>
</protein>
<proteinExistence type="predicted"/>
<sequence>YLINEVKTKVGEQETLVIGYDEAKKLGVQKDVRHVYIMTTPLPMEERMENVEDWRKHGVKLVLSTKISEAKYRKMVEKILIKKWGKP</sequence>